<dbReference type="OrthoDB" id="1204817at2"/>
<comment type="caution">
    <text evidence="3">The sequence shown here is derived from an EMBL/GenBank/DDBJ whole genome shotgun (WGS) entry which is preliminary data.</text>
</comment>
<dbReference type="NCBIfam" id="TIGR04183">
    <property type="entry name" value="Por_Secre_tail"/>
    <property type="match status" value="1"/>
</dbReference>
<feature type="domain" description="DUF4114" evidence="2">
    <location>
        <begin position="147"/>
        <end position="230"/>
    </location>
</feature>
<reference evidence="3 4" key="1">
    <citation type="submission" date="2018-10" db="EMBL/GenBank/DDBJ databases">
        <title>Ulvibacterium marinum gen. nov., sp. nov., a novel marine bacterium of the family Flavobacteriaceae, isolated from a culture of the green alga Ulva prolifera.</title>
        <authorList>
            <person name="Zhang Z."/>
        </authorList>
    </citation>
    <scope>NUCLEOTIDE SEQUENCE [LARGE SCALE GENOMIC DNA]</scope>
    <source>
        <strain evidence="3 4">CCMM003</strain>
    </source>
</reference>
<keyword evidence="4" id="KW-1185">Reference proteome</keyword>
<dbReference type="AlphaFoldDB" id="A0A3B0C8D9"/>
<protein>
    <submittedName>
        <fullName evidence="3">DUF4114 domain-containing protein</fullName>
    </submittedName>
</protein>
<accession>A0A3B0C8D9</accession>
<dbReference type="RefSeq" id="WP_120712956.1">
    <property type="nucleotide sequence ID" value="NZ_RBCJ01000003.1"/>
</dbReference>
<dbReference type="InterPro" id="IPR025193">
    <property type="entry name" value="DUF4114"/>
</dbReference>
<evidence type="ECO:0000313" key="4">
    <source>
        <dbReference type="Proteomes" id="UP000276603"/>
    </source>
</evidence>
<evidence type="ECO:0000256" key="1">
    <source>
        <dbReference type="ARBA" id="ARBA00022729"/>
    </source>
</evidence>
<proteinExistence type="predicted"/>
<evidence type="ECO:0000259" key="2">
    <source>
        <dbReference type="Pfam" id="PF13448"/>
    </source>
</evidence>
<organism evidence="3 4">
    <name type="scientific">Ulvibacterium marinum</name>
    <dbReference type="NCBI Taxonomy" id="2419782"/>
    <lineage>
        <taxon>Bacteria</taxon>
        <taxon>Pseudomonadati</taxon>
        <taxon>Bacteroidota</taxon>
        <taxon>Flavobacteriia</taxon>
        <taxon>Flavobacteriales</taxon>
        <taxon>Flavobacteriaceae</taxon>
        <taxon>Ulvibacterium</taxon>
    </lineage>
</organism>
<dbReference type="Pfam" id="PF13448">
    <property type="entry name" value="DUF4114"/>
    <property type="match status" value="1"/>
</dbReference>
<gene>
    <name evidence="3" type="ORF">D7Z94_18080</name>
</gene>
<dbReference type="EMBL" id="RBCJ01000003">
    <property type="protein sequence ID" value="RKN80147.1"/>
    <property type="molecule type" value="Genomic_DNA"/>
</dbReference>
<name>A0A3B0C8D9_9FLAO</name>
<dbReference type="Proteomes" id="UP000276603">
    <property type="component" value="Unassembled WGS sequence"/>
</dbReference>
<dbReference type="InterPro" id="IPR026444">
    <property type="entry name" value="Secre_tail"/>
</dbReference>
<keyword evidence="1" id="KW-0732">Signal</keyword>
<sequence>MKHFLLLIASLTLLGTSYGQNYNFLGEYTSDGTPKYFDGKDEVSQQTLDLIADALPEGFPVPDYNPQYITSGYDTDIVIKETADVWVTFVGEGAGYKNVLGFYTYDTSNPSSETPRPEDITIVFPNVSAKYSGGSLEIGHKVKLGRFSPGTSIGWVLLANGWKGRVTSGLWQLYSGTQYNPEREESLRYHNVLLNDPDNERIILGFEDIRRDYASCDQDFNDALFYITANPYTAIETTNYNKITDHAPVSSGNDGGLESNGDLARLIAKRNFDRNKSNSFKNTKKRQSKYDKKTYKSLGAKSGQLDGYFPSSGMFGTETTYISSPEDLLNITNAENIFSIDYYEGASRVSAALATETKGKVYNHTKTICDRLNDSQLLDVRTVTLQGHELVYSQLQRANGSIEYALTFSIKNEGGSQRLYSLWNLDAYPKGDYRNFQVWGNSMGQVTTLVNHILNALSQQKELKTFKGTDILPTVFIKNGYYKEGKLHLNVVNKVGASWLNIDGNYKVNEQEQERNLNKMITLSGAWEEEVIVDTGYLFDIGISILAENSYQHDAMYLADGPWGADMNPNVDAIAEFEIKEHSEAMPKDGHSIERSVSAKGEVRETINIFRNLLAGDLQLDVTDYNFLQFNIQNDRPIEVSLVTDATDRWEERLRFALEPYTDATSQRIALTDFKNHEGKPMDFTQVKTVVFSVQGDYQTYAPFTLEIEGMALTTSDIPEEEEDEEEETDETVILANFDSVESVTVDPIIEYVELKHYPNPFIEYTVVTLPAETEKVAVSLTNLGGQTVYQNNLGTEQNKSAVRLEVPGLHPGMYIYTIMDFQNGRTYRGKLIKE</sequence>
<evidence type="ECO:0000313" key="3">
    <source>
        <dbReference type="EMBL" id="RKN80147.1"/>
    </source>
</evidence>